<proteinExistence type="predicted"/>
<evidence type="ECO:0000313" key="3">
    <source>
        <dbReference type="EMBL" id="MDX8414771.1"/>
    </source>
</evidence>
<comment type="caution">
    <text evidence="3">The sequence shown here is derived from an EMBL/GenBank/DDBJ whole genome shotgun (WGS) entry which is preliminary data.</text>
</comment>
<dbReference type="Proteomes" id="UP001275932">
    <property type="component" value="Unassembled WGS sequence"/>
</dbReference>
<evidence type="ECO:0000256" key="1">
    <source>
        <dbReference type="SAM" id="Phobius"/>
    </source>
</evidence>
<name>A0ABU4WDZ2_9BACT</name>
<protein>
    <submittedName>
        <fullName evidence="3">DUF4465 domain-containing protein</fullName>
    </submittedName>
</protein>
<dbReference type="Pfam" id="PF14717">
    <property type="entry name" value="DUF4465"/>
    <property type="match status" value="1"/>
</dbReference>
<feature type="chain" id="PRO_5045725756" evidence="2">
    <location>
        <begin position="21"/>
        <end position="278"/>
    </location>
</feature>
<sequence length="278" mass="30124">MKNKIMALGLAFSALCSLNAAVVTFEDVDLGSNKYMEPAVQDQTATYDWSSGNVAYFSYDYTWWGSYSSWQGFKVSKDTDTSTKDYTNQYSSITGSGAGGSSQYGIFYAVSSNMTLDSSTGAATTDMSIMSFEEEVQISSIDLANTTYSYYSMLEGDGYAASPITGSDYYMNLIIYGIDANGDVSDMITWSMGSGEKISDSWETVDLSSLGGVIALGFAIETNYTSDYTQYGSGICANYPVYVAFDNIAYNVPEPSTYALIFGALAIAIAVFRRRKSA</sequence>
<dbReference type="RefSeq" id="WP_370396220.1">
    <property type="nucleotide sequence ID" value="NZ_JALBUT010000001.1"/>
</dbReference>
<dbReference type="InterPro" id="IPR027828">
    <property type="entry name" value="DUF4465"/>
</dbReference>
<reference evidence="3 4" key="1">
    <citation type="submission" date="2022-03" db="EMBL/GenBank/DDBJ databases">
        <title>Novel taxa within the pig intestine.</title>
        <authorList>
            <person name="Wylensek D."/>
            <person name="Bishof K."/>
            <person name="Afrizal A."/>
            <person name="Clavel T."/>
        </authorList>
    </citation>
    <scope>NUCLEOTIDE SEQUENCE [LARGE SCALE GENOMIC DNA]</scope>
    <source>
        <strain evidence="3 4">CLA-KB-P66</strain>
    </source>
</reference>
<feature type="signal peptide" evidence="2">
    <location>
        <begin position="1"/>
        <end position="20"/>
    </location>
</feature>
<keyword evidence="1" id="KW-0812">Transmembrane</keyword>
<dbReference type="EMBL" id="JALBUT010000001">
    <property type="protein sequence ID" value="MDX8414771.1"/>
    <property type="molecule type" value="Genomic_DNA"/>
</dbReference>
<dbReference type="Gene3D" id="2.60.120.1350">
    <property type="entry name" value="Protein of unknown function DUF4465"/>
    <property type="match status" value="1"/>
</dbReference>
<keyword evidence="2" id="KW-0732">Signal</keyword>
<gene>
    <name evidence="3" type="ORF">MOX91_01035</name>
</gene>
<evidence type="ECO:0000313" key="4">
    <source>
        <dbReference type="Proteomes" id="UP001275932"/>
    </source>
</evidence>
<accession>A0ABU4WDZ2</accession>
<evidence type="ECO:0000256" key="2">
    <source>
        <dbReference type="SAM" id="SignalP"/>
    </source>
</evidence>
<keyword evidence="1" id="KW-0472">Membrane</keyword>
<keyword evidence="4" id="KW-1185">Reference proteome</keyword>
<keyword evidence="1" id="KW-1133">Transmembrane helix</keyword>
<dbReference type="NCBIfam" id="TIGR02595">
    <property type="entry name" value="PEP_CTERM"/>
    <property type="match status" value="1"/>
</dbReference>
<feature type="transmembrane region" description="Helical" evidence="1">
    <location>
        <begin position="255"/>
        <end position="272"/>
    </location>
</feature>
<dbReference type="InterPro" id="IPR013424">
    <property type="entry name" value="Ice-binding_C"/>
</dbReference>
<organism evidence="3 4">
    <name type="scientific">Intestinicryptomonas porci</name>
    <dbReference type="NCBI Taxonomy" id="2926320"/>
    <lineage>
        <taxon>Bacteria</taxon>
        <taxon>Pseudomonadati</taxon>
        <taxon>Verrucomicrobiota</taxon>
        <taxon>Opitutia</taxon>
        <taxon>Opitutales</taxon>
        <taxon>Intestinicryptomonaceae</taxon>
        <taxon>Intestinicryptomonas</taxon>
    </lineage>
</organism>